<gene>
    <name evidence="3" type="ORF">GCM10007884_05630</name>
    <name evidence="4" type="ORF">GGR33_002231</name>
</gene>
<dbReference type="EMBL" id="BSPG01000001">
    <property type="protein sequence ID" value="GLS42578.1"/>
    <property type="molecule type" value="Genomic_DNA"/>
</dbReference>
<evidence type="ECO:0000313" key="3">
    <source>
        <dbReference type="EMBL" id="GLS42578.1"/>
    </source>
</evidence>
<reference evidence="3" key="4">
    <citation type="submission" date="2023-01" db="EMBL/GenBank/DDBJ databases">
        <title>Draft genome sequence of Methylobacterium brachythecii strain NBRC 107710.</title>
        <authorList>
            <person name="Sun Q."/>
            <person name="Mori K."/>
        </authorList>
    </citation>
    <scope>NUCLEOTIDE SEQUENCE</scope>
    <source>
        <strain evidence="3">NBRC 107710</strain>
    </source>
</reference>
<feature type="transmembrane region" description="Helical" evidence="2">
    <location>
        <begin position="51"/>
        <end position="70"/>
    </location>
</feature>
<reference evidence="3" key="1">
    <citation type="journal article" date="2014" name="Int. J. Syst. Evol. Microbiol.">
        <title>Complete genome of a new Firmicutes species belonging to the dominant human colonic microbiota ('Ruminococcus bicirculans') reveals two chromosomes and a selective capacity to utilize plant glucans.</title>
        <authorList>
            <consortium name="NISC Comparative Sequencing Program"/>
            <person name="Wegmann U."/>
            <person name="Louis P."/>
            <person name="Goesmann A."/>
            <person name="Henrissat B."/>
            <person name="Duncan S.H."/>
            <person name="Flint H.J."/>
        </authorList>
    </citation>
    <scope>NUCLEOTIDE SEQUENCE</scope>
    <source>
        <strain evidence="3">NBRC 107710</strain>
    </source>
</reference>
<comment type="caution">
    <text evidence="4">The sequence shown here is derived from an EMBL/GenBank/DDBJ whole genome shotgun (WGS) entry which is preliminary data.</text>
</comment>
<dbReference type="RefSeq" id="WP_183504898.1">
    <property type="nucleotide sequence ID" value="NZ_BSPG01000001.1"/>
</dbReference>
<evidence type="ECO:0000256" key="1">
    <source>
        <dbReference type="SAM" id="MobiDB-lite"/>
    </source>
</evidence>
<evidence type="ECO:0000313" key="6">
    <source>
        <dbReference type="Proteomes" id="UP001156881"/>
    </source>
</evidence>
<evidence type="ECO:0000313" key="4">
    <source>
        <dbReference type="EMBL" id="MBB3902736.1"/>
    </source>
</evidence>
<proteinExistence type="predicted"/>
<organism evidence="4 5">
    <name type="scientific">Methylobacterium brachythecii</name>
    <dbReference type="NCBI Taxonomy" id="1176177"/>
    <lineage>
        <taxon>Bacteria</taxon>
        <taxon>Pseudomonadati</taxon>
        <taxon>Pseudomonadota</taxon>
        <taxon>Alphaproteobacteria</taxon>
        <taxon>Hyphomicrobiales</taxon>
        <taxon>Methylobacteriaceae</taxon>
        <taxon>Methylobacterium</taxon>
    </lineage>
</organism>
<reference evidence="6" key="2">
    <citation type="journal article" date="2019" name="Int. J. Syst. Evol. Microbiol.">
        <title>The Global Catalogue of Microorganisms (GCM) 10K type strain sequencing project: providing services to taxonomists for standard genome sequencing and annotation.</title>
        <authorList>
            <consortium name="The Broad Institute Genomics Platform"/>
            <consortium name="The Broad Institute Genome Sequencing Center for Infectious Disease"/>
            <person name="Wu L."/>
            <person name="Ma J."/>
        </authorList>
    </citation>
    <scope>NUCLEOTIDE SEQUENCE [LARGE SCALE GENOMIC DNA]</scope>
    <source>
        <strain evidence="6">NBRC 107710</strain>
    </source>
</reference>
<dbReference type="Proteomes" id="UP000517759">
    <property type="component" value="Unassembled WGS sequence"/>
</dbReference>
<protein>
    <submittedName>
        <fullName evidence="4">Uncharacterized protein</fullName>
    </submittedName>
</protein>
<feature type="compositionally biased region" description="Basic and acidic residues" evidence="1">
    <location>
        <begin position="22"/>
        <end position="32"/>
    </location>
</feature>
<feature type="region of interest" description="Disordered" evidence="1">
    <location>
        <begin position="1"/>
        <end position="35"/>
    </location>
</feature>
<dbReference type="Proteomes" id="UP001156881">
    <property type="component" value="Unassembled WGS sequence"/>
</dbReference>
<name>A0A7W6F767_9HYPH</name>
<keyword evidence="2" id="KW-1133">Transmembrane helix</keyword>
<keyword evidence="2" id="KW-0472">Membrane</keyword>
<accession>A0A7W6F767</accession>
<dbReference type="AlphaFoldDB" id="A0A7W6F767"/>
<keyword evidence="6" id="KW-1185">Reference proteome</keyword>
<dbReference type="EMBL" id="JACIDN010000003">
    <property type="protein sequence ID" value="MBB3902736.1"/>
    <property type="molecule type" value="Genomic_DNA"/>
</dbReference>
<sequence>MASVAAVASRGPAQNPKGALDQPRKVGQERGDQPGYVMRTSAFTRASLNPFATTGVLTAGLAVAAALILATRQTISVQKNEGVVFRDRKKRASQRDALSA</sequence>
<evidence type="ECO:0000256" key="2">
    <source>
        <dbReference type="SAM" id="Phobius"/>
    </source>
</evidence>
<keyword evidence="2" id="KW-0812">Transmembrane</keyword>
<reference evidence="4 5" key="3">
    <citation type="submission" date="2020-08" db="EMBL/GenBank/DDBJ databases">
        <title>Genomic Encyclopedia of Type Strains, Phase IV (KMG-IV): sequencing the most valuable type-strain genomes for metagenomic binning, comparative biology and taxonomic classification.</title>
        <authorList>
            <person name="Goeker M."/>
        </authorList>
    </citation>
    <scope>NUCLEOTIDE SEQUENCE [LARGE SCALE GENOMIC DNA]</scope>
    <source>
        <strain evidence="4 5">DSM 24105</strain>
    </source>
</reference>
<evidence type="ECO:0000313" key="5">
    <source>
        <dbReference type="Proteomes" id="UP000517759"/>
    </source>
</evidence>